<proteinExistence type="predicted"/>
<evidence type="ECO:0000256" key="1">
    <source>
        <dbReference type="SAM" id="Coils"/>
    </source>
</evidence>
<dbReference type="EMBL" id="CAJVRL010000119">
    <property type="protein sequence ID" value="CAG8961865.1"/>
    <property type="molecule type" value="Genomic_DNA"/>
</dbReference>
<feature type="coiled-coil region" evidence="1">
    <location>
        <begin position="118"/>
        <end position="145"/>
    </location>
</feature>
<protein>
    <submittedName>
        <fullName evidence="2">Uncharacterized protein</fullName>
    </submittedName>
</protein>
<keyword evidence="1" id="KW-0175">Coiled coil</keyword>
<name>A0A9N9PZW9_9HELO</name>
<evidence type="ECO:0000313" key="2">
    <source>
        <dbReference type="EMBL" id="CAG8961865.1"/>
    </source>
</evidence>
<accession>A0A9N9PZW9</accession>
<gene>
    <name evidence="2" type="ORF">HYFRA_00013665</name>
</gene>
<dbReference type="Proteomes" id="UP000696280">
    <property type="component" value="Unassembled WGS sequence"/>
</dbReference>
<dbReference type="OrthoDB" id="10590253at2759"/>
<evidence type="ECO:0000313" key="3">
    <source>
        <dbReference type="Proteomes" id="UP000696280"/>
    </source>
</evidence>
<sequence length="164" mass="19776">MTEHSYTSEASQKLFEDLEPDDKISLVLAYFRIKERQPGILPTWTMVDEELEKLYREEWGTKYQNSEQLRAKELEREEQEEFYRSILDKGPIERDENEESDEYKEAEKKMAKCVINVIEELVKDRNECQKAAEEYHRQYSDLRGENITRLIKNDTEFRSLFKAY</sequence>
<comment type="caution">
    <text evidence="2">The sequence shown here is derived from an EMBL/GenBank/DDBJ whole genome shotgun (WGS) entry which is preliminary data.</text>
</comment>
<organism evidence="2 3">
    <name type="scientific">Hymenoscyphus fraxineus</name>
    <dbReference type="NCBI Taxonomy" id="746836"/>
    <lineage>
        <taxon>Eukaryota</taxon>
        <taxon>Fungi</taxon>
        <taxon>Dikarya</taxon>
        <taxon>Ascomycota</taxon>
        <taxon>Pezizomycotina</taxon>
        <taxon>Leotiomycetes</taxon>
        <taxon>Helotiales</taxon>
        <taxon>Helotiaceae</taxon>
        <taxon>Hymenoscyphus</taxon>
    </lineage>
</organism>
<dbReference type="AlphaFoldDB" id="A0A9N9PZW9"/>
<keyword evidence="3" id="KW-1185">Reference proteome</keyword>
<reference evidence="2" key="1">
    <citation type="submission" date="2021-07" db="EMBL/GenBank/DDBJ databases">
        <authorList>
            <person name="Durling M."/>
        </authorList>
    </citation>
    <scope>NUCLEOTIDE SEQUENCE</scope>
</reference>